<protein>
    <submittedName>
        <fullName evidence="1">Uncharacterized protein</fullName>
    </submittedName>
</protein>
<dbReference type="Proteomes" id="UP000324800">
    <property type="component" value="Unassembled WGS sequence"/>
</dbReference>
<evidence type="ECO:0000313" key="1">
    <source>
        <dbReference type="EMBL" id="KAA6366471.1"/>
    </source>
</evidence>
<name>A0A5J4U9A9_9EUKA</name>
<sequence>MDALLLLKADKTDIIDVLFKIEKDAFHLLKANVADLTNYVDLTSAQTITGQQLFDVATKKSKVYIFDTQSDLNTWKVDQDNVAKLTTETEPSDMINAIATLGAATGSDNVIPDVCSKPFISTMHSA</sequence>
<reference evidence="1 2" key="1">
    <citation type="submission" date="2019-03" db="EMBL/GenBank/DDBJ databases">
        <title>Single cell metagenomics reveals metabolic interactions within the superorganism composed of flagellate Streblomastix strix and complex community of Bacteroidetes bacteria on its surface.</title>
        <authorList>
            <person name="Treitli S.C."/>
            <person name="Kolisko M."/>
            <person name="Husnik F."/>
            <person name="Keeling P."/>
            <person name="Hampl V."/>
        </authorList>
    </citation>
    <scope>NUCLEOTIDE SEQUENCE [LARGE SCALE GENOMIC DNA]</scope>
    <source>
        <strain evidence="1">ST1C</strain>
    </source>
</reference>
<gene>
    <name evidence="1" type="ORF">EZS28_038002</name>
</gene>
<accession>A0A5J4U9A9</accession>
<dbReference type="EMBL" id="SNRW01019347">
    <property type="protein sequence ID" value="KAA6366471.1"/>
    <property type="molecule type" value="Genomic_DNA"/>
</dbReference>
<evidence type="ECO:0000313" key="2">
    <source>
        <dbReference type="Proteomes" id="UP000324800"/>
    </source>
</evidence>
<proteinExistence type="predicted"/>
<comment type="caution">
    <text evidence="1">The sequence shown here is derived from an EMBL/GenBank/DDBJ whole genome shotgun (WGS) entry which is preliminary data.</text>
</comment>
<organism evidence="1 2">
    <name type="scientific">Streblomastix strix</name>
    <dbReference type="NCBI Taxonomy" id="222440"/>
    <lineage>
        <taxon>Eukaryota</taxon>
        <taxon>Metamonada</taxon>
        <taxon>Preaxostyla</taxon>
        <taxon>Oxymonadida</taxon>
        <taxon>Streblomastigidae</taxon>
        <taxon>Streblomastix</taxon>
    </lineage>
</organism>
<dbReference type="AlphaFoldDB" id="A0A5J4U9A9"/>